<evidence type="ECO:0000313" key="13">
    <source>
        <dbReference type="Proteomes" id="UP000316213"/>
    </source>
</evidence>
<keyword evidence="4" id="KW-1003">Cell membrane</keyword>
<dbReference type="AlphaFoldDB" id="A0A5C6A4A2"/>
<evidence type="ECO:0000256" key="6">
    <source>
        <dbReference type="ARBA" id="ARBA00022519"/>
    </source>
</evidence>
<dbReference type="SUPFAM" id="SSF54523">
    <property type="entry name" value="Pili subunits"/>
    <property type="match status" value="1"/>
</dbReference>
<organism evidence="12 13">
    <name type="scientific">Neorhodopirellula pilleata</name>
    <dbReference type="NCBI Taxonomy" id="2714738"/>
    <lineage>
        <taxon>Bacteria</taxon>
        <taxon>Pseudomonadati</taxon>
        <taxon>Planctomycetota</taxon>
        <taxon>Planctomycetia</taxon>
        <taxon>Pirellulales</taxon>
        <taxon>Pirellulaceae</taxon>
        <taxon>Neorhodopirellula</taxon>
    </lineage>
</organism>
<feature type="domain" description="Type II secretion system protein GspG C-terminal" evidence="11">
    <location>
        <begin position="48"/>
        <end position="153"/>
    </location>
</feature>
<protein>
    <recommendedName>
        <fullName evidence="3">Type II secretion system core protein G</fullName>
    </recommendedName>
</protein>
<comment type="caution">
    <text evidence="12">The sequence shown here is derived from an EMBL/GenBank/DDBJ whole genome shotgun (WGS) entry which is preliminary data.</text>
</comment>
<dbReference type="Pfam" id="PF08334">
    <property type="entry name" value="T2SSG"/>
    <property type="match status" value="1"/>
</dbReference>
<dbReference type="PANTHER" id="PTHR30093">
    <property type="entry name" value="GENERAL SECRETION PATHWAY PROTEIN G"/>
    <property type="match status" value="1"/>
</dbReference>
<dbReference type="GO" id="GO:0005886">
    <property type="term" value="C:plasma membrane"/>
    <property type="evidence" value="ECO:0007669"/>
    <property type="project" value="UniProtKB-SubCell"/>
</dbReference>
<dbReference type="EMBL" id="SJPM01000008">
    <property type="protein sequence ID" value="TWT94215.1"/>
    <property type="molecule type" value="Genomic_DNA"/>
</dbReference>
<reference evidence="12 13" key="1">
    <citation type="submission" date="2019-02" db="EMBL/GenBank/DDBJ databases">
        <title>Deep-cultivation of Planctomycetes and their phenomic and genomic characterization uncovers novel biology.</title>
        <authorList>
            <person name="Wiegand S."/>
            <person name="Jogler M."/>
            <person name="Boedeker C."/>
            <person name="Pinto D."/>
            <person name="Vollmers J."/>
            <person name="Rivas-Marin E."/>
            <person name="Kohn T."/>
            <person name="Peeters S.H."/>
            <person name="Heuer A."/>
            <person name="Rast P."/>
            <person name="Oberbeckmann S."/>
            <person name="Bunk B."/>
            <person name="Jeske O."/>
            <person name="Meyerdierks A."/>
            <person name="Storesund J.E."/>
            <person name="Kallscheuer N."/>
            <person name="Luecker S."/>
            <person name="Lage O.M."/>
            <person name="Pohl T."/>
            <person name="Merkel B.J."/>
            <person name="Hornburger P."/>
            <person name="Mueller R.-W."/>
            <person name="Bruemmer F."/>
            <person name="Labrenz M."/>
            <person name="Spormann A.M."/>
            <person name="Op Den Camp H."/>
            <person name="Overmann J."/>
            <person name="Amann R."/>
            <person name="Jetten M.S.M."/>
            <person name="Mascher T."/>
            <person name="Medema M.H."/>
            <person name="Devos D.P."/>
            <person name="Kaster A.-K."/>
            <person name="Ovreas L."/>
            <person name="Rohde M."/>
            <person name="Galperin M.Y."/>
            <person name="Jogler C."/>
        </authorList>
    </citation>
    <scope>NUCLEOTIDE SEQUENCE [LARGE SCALE GENOMIC DNA]</scope>
    <source>
        <strain evidence="12 13">Pla100</strain>
    </source>
</reference>
<evidence type="ECO:0000256" key="1">
    <source>
        <dbReference type="ARBA" id="ARBA00004377"/>
    </source>
</evidence>
<dbReference type="InterPro" id="IPR010054">
    <property type="entry name" value="Type2_sec_GspG"/>
</dbReference>
<dbReference type="GO" id="GO:0015628">
    <property type="term" value="P:protein secretion by the type II secretion system"/>
    <property type="evidence" value="ECO:0007669"/>
    <property type="project" value="InterPro"/>
</dbReference>
<evidence type="ECO:0000259" key="11">
    <source>
        <dbReference type="Pfam" id="PF08334"/>
    </source>
</evidence>
<evidence type="ECO:0000256" key="10">
    <source>
        <dbReference type="SAM" id="Phobius"/>
    </source>
</evidence>
<evidence type="ECO:0000256" key="5">
    <source>
        <dbReference type="ARBA" id="ARBA00022481"/>
    </source>
</evidence>
<evidence type="ECO:0000256" key="9">
    <source>
        <dbReference type="ARBA" id="ARBA00023136"/>
    </source>
</evidence>
<dbReference type="PRINTS" id="PR00813">
    <property type="entry name" value="BCTERIALGSPG"/>
</dbReference>
<evidence type="ECO:0000256" key="3">
    <source>
        <dbReference type="ARBA" id="ARBA00020042"/>
    </source>
</evidence>
<dbReference type="InterPro" id="IPR000983">
    <property type="entry name" value="Bac_GSPG_pilin"/>
</dbReference>
<dbReference type="OrthoDB" id="9795612at2"/>
<dbReference type="NCBIfam" id="TIGR01710">
    <property type="entry name" value="typeII_sec_gspG"/>
    <property type="match status" value="1"/>
</dbReference>
<dbReference type="Proteomes" id="UP000316213">
    <property type="component" value="Unassembled WGS sequence"/>
</dbReference>
<keyword evidence="6" id="KW-0997">Cell inner membrane</keyword>
<dbReference type="GO" id="GO:0015627">
    <property type="term" value="C:type II protein secretion system complex"/>
    <property type="evidence" value="ECO:0007669"/>
    <property type="project" value="InterPro"/>
</dbReference>
<dbReference type="NCBIfam" id="TIGR02532">
    <property type="entry name" value="IV_pilin_GFxxxE"/>
    <property type="match status" value="1"/>
</dbReference>
<dbReference type="Gene3D" id="3.30.700.10">
    <property type="entry name" value="Glycoprotein, Type 4 Pilin"/>
    <property type="match status" value="1"/>
</dbReference>
<evidence type="ECO:0000256" key="4">
    <source>
        <dbReference type="ARBA" id="ARBA00022475"/>
    </source>
</evidence>
<dbReference type="RefSeq" id="WP_146579162.1">
    <property type="nucleotide sequence ID" value="NZ_SJPM01000008.1"/>
</dbReference>
<name>A0A5C6A4A2_9BACT</name>
<keyword evidence="7 10" id="KW-0812">Transmembrane</keyword>
<feature type="transmembrane region" description="Helical" evidence="10">
    <location>
        <begin position="26"/>
        <end position="46"/>
    </location>
</feature>
<keyword evidence="5" id="KW-0488">Methylation</keyword>
<dbReference type="InterPro" id="IPR045584">
    <property type="entry name" value="Pilin-like"/>
</dbReference>
<accession>A0A5C6A4A2</accession>
<sequence>MLPFSLTNYFCHARRFSIRKERTRGFTLMELLLVLAILLVMAGLVLPKLMGRQKNANIDATRISIEGLKQAIEMYAVDHDGETPSSSEGLSALLQKPGNDPKWRGPYLDRAPKDAWGHEFQYRYPATKSTWEFDVFSSGPDHLFGNEDDIGNWD</sequence>
<comment type="similarity">
    <text evidence="2">Belongs to the GSP G family.</text>
</comment>
<evidence type="ECO:0000256" key="7">
    <source>
        <dbReference type="ARBA" id="ARBA00022692"/>
    </source>
</evidence>
<proteinExistence type="inferred from homology"/>
<keyword evidence="13" id="KW-1185">Reference proteome</keyword>
<dbReference type="Pfam" id="PF07963">
    <property type="entry name" value="N_methyl"/>
    <property type="match status" value="1"/>
</dbReference>
<evidence type="ECO:0000256" key="2">
    <source>
        <dbReference type="ARBA" id="ARBA00009984"/>
    </source>
</evidence>
<dbReference type="PANTHER" id="PTHR30093:SF44">
    <property type="entry name" value="TYPE II SECRETION SYSTEM CORE PROTEIN G"/>
    <property type="match status" value="1"/>
</dbReference>
<dbReference type="InterPro" id="IPR013545">
    <property type="entry name" value="T2SS_protein-GspG_C"/>
</dbReference>
<dbReference type="InterPro" id="IPR012902">
    <property type="entry name" value="N_methyl_site"/>
</dbReference>
<keyword evidence="9 10" id="KW-0472">Membrane</keyword>
<evidence type="ECO:0000313" key="12">
    <source>
        <dbReference type="EMBL" id="TWT94215.1"/>
    </source>
</evidence>
<evidence type="ECO:0000256" key="8">
    <source>
        <dbReference type="ARBA" id="ARBA00022989"/>
    </source>
</evidence>
<comment type="subcellular location">
    <subcellularLocation>
        <location evidence="1">Cell inner membrane</location>
        <topology evidence="1">Single-pass membrane protein</topology>
    </subcellularLocation>
</comment>
<gene>
    <name evidence="12" type="primary">pulG_4</name>
    <name evidence="12" type="ORF">Pla100_38250</name>
</gene>
<keyword evidence="8 10" id="KW-1133">Transmembrane helix</keyword>